<organism evidence="2">
    <name type="scientific">Fusarium oxysporum f. sp. melonis 26406</name>
    <dbReference type="NCBI Taxonomy" id="1089452"/>
    <lineage>
        <taxon>Eukaryota</taxon>
        <taxon>Fungi</taxon>
        <taxon>Dikarya</taxon>
        <taxon>Ascomycota</taxon>
        <taxon>Pezizomycotina</taxon>
        <taxon>Sordariomycetes</taxon>
        <taxon>Hypocreomycetidae</taxon>
        <taxon>Hypocreales</taxon>
        <taxon>Nectriaceae</taxon>
        <taxon>Fusarium</taxon>
        <taxon>Fusarium oxysporum species complex</taxon>
    </lineage>
</organism>
<dbReference type="Gene3D" id="3.40.50.720">
    <property type="entry name" value="NAD(P)-binding Rossmann-like Domain"/>
    <property type="match status" value="1"/>
</dbReference>
<dbReference type="GO" id="GO:0006694">
    <property type="term" value="P:steroid biosynthetic process"/>
    <property type="evidence" value="ECO:0007669"/>
    <property type="project" value="InterPro"/>
</dbReference>
<proteinExistence type="predicted"/>
<dbReference type="VEuPathDB" id="FungiDB:FOMG_13548"/>
<reference evidence="2" key="1">
    <citation type="submission" date="2012-04" db="EMBL/GenBank/DDBJ databases">
        <title>The Genome Sequence of Fusarium oxysporum melonis.</title>
        <authorList>
            <consortium name="The Broad Institute Genome Sequencing Platform"/>
            <person name="Ma L.-J."/>
            <person name="Gale L.R."/>
            <person name="Schwartz D.C."/>
            <person name="Zhou S."/>
            <person name="Corby-Kistler H."/>
            <person name="Young S.K."/>
            <person name="Zeng Q."/>
            <person name="Gargeya S."/>
            <person name="Fitzgerald M."/>
            <person name="Haas B."/>
            <person name="Abouelleil A."/>
            <person name="Alvarado L."/>
            <person name="Arachchi H.M."/>
            <person name="Berlin A."/>
            <person name="Brown A."/>
            <person name="Chapman S.B."/>
            <person name="Chen Z."/>
            <person name="Dunbar C."/>
            <person name="Freedman E."/>
            <person name="Gearin G."/>
            <person name="Goldberg J."/>
            <person name="Griggs A."/>
            <person name="Gujja S."/>
            <person name="Heiman D."/>
            <person name="Howarth C."/>
            <person name="Larson L."/>
            <person name="Lui A."/>
            <person name="MacDonald P.J.P."/>
            <person name="Montmayeur A."/>
            <person name="Murphy C."/>
            <person name="Neiman D."/>
            <person name="Pearson M."/>
            <person name="Priest M."/>
            <person name="Roberts A."/>
            <person name="Saif S."/>
            <person name="Shea T."/>
            <person name="Shenoy N."/>
            <person name="Sisk P."/>
            <person name="Stolte C."/>
            <person name="Sykes S."/>
            <person name="Wortman J."/>
            <person name="Nusbaum C."/>
            <person name="Birren B."/>
        </authorList>
    </citation>
    <scope>NUCLEOTIDE SEQUENCE</scope>
    <source>
        <strain evidence="2">26406</strain>
    </source>
</reference>
<feature type="domain" description="3-beta hydroxysteroid dehydrogenase/isomerase" evidence="1">
    <location>
        <begin position="6"/>
        <end position="86"/>
    </location>
</feature>
<gene>
    <name evidence="2" type="ORF">FOMG_13548</name>
</gene>
<dbReference type="PANTHER" id="PTHR48079:SF6">
    <property type="entry name" value="NAD(P)-BINDING DOMAIN-CONTAINING PROTEIN-RELATED"/>
    <property type="match status" value="1"/>
</dbReference>
<dbReference type="InterPro" id="IPR051783">
    <property type="entry name" value="NAD(P)-dependent_oxidoreduct"/>
</dbReference>
<dbReference type="GO" id="GO:0004029">
    <property type="term" value="F:aldehyde dehydrogenase (NAD+) activity"/>
    <property type="evidence" value="ECO:0007669"/>
    <property type="project" value="TreeGrafter"/>
</dbReference>
<dbReference type="InterPro" id="IPR002225">
    <property type="entry name" value="3Beta_OHSteriod_DH/Estase"/>
</dbReference>
<sequence length="378" mass="41961">MPHNVLVTGAAGYIGGSVIADILSRTDETLKAVNIFAAARSQDQVDKISKLDRVHAFLVDLQDKPAVEYAIAKYEIDIVIHTAGAIFPDMLSNLLSGLGDRRRATGNKTYLIHASSSYSSVASMFTEEGGWPFGKVKDSDPLIDRQRELGLDNPVRKTNIVLADEGKAQGVETFNIPIQLTYGRGSGECRKLSVNIPALIRTSIKLKTVHKFDQDSTPGNVHISDLTDLYVLILNKILKEEPIAVGTDRYFFSVAHRISWWKIMDKIAEGLYARGLVDEPTPKIWPNYDVAADALGFPRKFIRPMCMPKQVSLDLEMIQMLTSLSGDLEPANGTALGWRPKQDSEQKCLDQIDQEINDVEELDTVRMGLFDTLIAEQK</sequence>
<dbReference type="SUPFAM" id="SSF51735">
    <property type="entry name" value="NAD(P)-binding Rossmann-fold domains"/>
    <property type="match status" value="1"/>
</dbReference>
<dbReference type="InterPro" id="IPR036291">
    <property type="entry name" value="NAD(P)-bd_dom_sf"/>
</dbReference>
<dbReference type="EMBL" id="JH659340">
    <property type="protein sequence ID" value="EXK30772.1"/>
    <property type="molecule type" value="Genomic_DNA"/>
</dbReference>
<evidence type="ECO:0000313" key="2">
    <source>
        <dbReference type="EMBL" id="EXK30772.1"/>
    </source>
</evidence>
<dbReference type="PANTHER" id="PTHR48079">
    <property type="entry name" value="PROTEIN YEEZ"/>
    <property type="match status" value="1"/>
</dbReference>
<dbReference type="GO" id="GO:0005737">
    <property type="term" value="C:cytoplasm"/>
    <property type="evidence" value="ECO:0007669"/>
    <property type="project" value="TreeGrafter"/>
</dbReference>
<name>W9ZQB8_FUSOX</name>
<dbReference type="GO" id="GO:0016616">
    <property type="term" value="F:oxidoreductase activity, acting on the CH-OH group of donors, NAD or NADP as acceptor"/>
    <property type="evidence" value="ECO:0007669"/>
    <property type="project" value="InterPro"/>
</dbReference>
<dbReference type="AlphaFoldDB" id="W9ZQB8"/>
<dbReference type="Proteomes" id="UP000030703">
    <property type="component" value="Unassembled WGS sequence"/>
</dbReference>
<dbReference type="HOGENOM" id="CLU_007383_12_0_1"/>
<reference evidence="2" key="2">
    <citation type="submission" date="2012-05" db="EMBL/GenBank/DDBJ databases">
        <title>Annotation of the Genome Sequence of Fusarium oxysporum f. sp. melonis 26406.</title>
        <authorList>
            <consortium name="The Broad Institute Genomics Platform"/>
            <person name="Ma L.-J."/>
            <person name="Corby-Kistler H."/>
            <person name="Broz K."/>
            <person name="Gale L.R."/>
            <person name="Jonkers W."/>
            <person name="O'Donnell K."/>
            <person name="Ploetz R."/>
            <person name="Steinberg C."/>
            <person name="Schwartz D.C."/>
            <person name="VanEtten H."/>
            <person name="Zhou S."/>
            <person name="Young S.K."/>
            <person name="Zeng Q."/>
            <person name="Gargeya S."/>
            <person name="Fitzgerald M."/>
            <person name="Abouelleil A."/>
            <person name="Alvarado L."/>
            <person name="Chapman S.B."/>
            <person name="Gainer-Dewar J."/>
            <person name="Goldberg J."/>
            <person name="Griggs A."/>
            <person name="Gujja S."/>
            <person name="Hansen M."/>
            <person name="Howarth C."/>
            <person name="Imamovic A."/>
            <person name="Ireland A."/>
            <person name="Larimer J."/>
            <person name="McCowan C."/>
            <person name="Murphy C."/>
            <person name="Pearson M."/>
            <person name="Poon T.W."/>
            <person name="Priest M."/>
            <person name="Roberts A."/>
            <person name="Saif S."/>
            <person name="Shea T."/>
            <person name="Sykes S."/>
            <person name="Wortman J."/>
            <person name="Nusbaum C."/>
            <person name="Birren B."/>
        </authorList>
    </citation>
    <scope>NUCLEOTIDE SEQUENCE</scope>
    <source>
        <strain evidence="2">26406</strain>
    </source>
</reference>
<accession>W9ZQB8</accession>
<dbReference type="Pfam" id="PF01073">
    <property type="entry name" value="3Beta_HSD"/>
    <property type="match status" value="1"/>
</dbReference>
<protein>
    <recommendedName>
        <fullName evidence="1">3-beta hydroxysteroid dehydrogenase/isomerase domain-containing protein</fullName>
    </recommendedName>
</protein>
<evidence type="ECO:0000259" key="1">
    <source>
        <dbReference type="Pfam" id="PF01073"/>
    </source>
</evidence>
<dbReference type="OrthoDB" id="10262413at2759"/>